<evidence type="ECO:0000313" key="1">
    <source>
        <dbReference type="EMBL" id="AUJ26837.1"/>
    </source>
</evidence>
<evidence type="ECO:0000313" key="2">
    <source>
        <dbReference type="Proteomes" id="UP000234237"/>
    </source>
</evidence>
<accession>A0A2K9J4I1</accession>
<dbReference type="AlphaFoldDB" id="A0A2K9J4I1"/>
<dbReference type="Proteomes" id="UP000234237">
    <property type="component" value="Chromosome"/>
</dbReference>
<protein>
    <submittedName>
        <fullName evidence="1">Uncharacterized protein</fullName>
    </submittedName>
</protein>
<gene>
    <name evidence="1" type="ORF">A21D_03803</name>
</gene>
<organism evidence="1 2">
    <name type="scientific">Virgibacillus dokdonensis</name>
    <dbReference type="NCBI Taxonomy" id="302167"/>
    <lineage>
        <taxon>Bacteria</taxon>
        <taxon>Bacillati</taxon>
        <taxon>Bacillota</taxon>
        <taxon>Bacilli</taxon>
        <taxon>Bacillales</taxon>
        <taxon>Bacillaceae</taxon>
        <taxon>Virgibacillus</taxon>
    </lineage>
</organism>
<dbReference type="EMBL" id="CP018622">
    <property type="protein sequence ID" value="AUJ26837.1"/>
    <property type="molecule type" value="Genomic_DNA"/>
</dbReference>
<proteinExistence type="predicted"/>
<sequence length="51" mass="6136">MLEKLNLTIQFSKVYFLISYNIKSASFYMHKKGDAYRIKLNHTQNIFLKHV</sequence>
<name>A0A2K9J4I1_9BACI</name>
<dbReference type="KEGG" id="vpn:A21D_03803"/>
<reference evidence="2" key="1">
    <citation type="submission" date="2016-11" db="EMBL/GenBank/DDBJ databases">
        <title>Complete genome sequence of Virgibacillus pantothenticus 21D, a halophilic bacterium isolated from the deep hypersaline anoxic basin Discovery in the Mediterranean Sea.</title>
        <authorList>
            <person name="Zeaiter Z."/>
            <person name="Booth J.M."/>
            <person name="Prosdocimi E.M."/>
            <person name="Mapelli F."/>
            <person name="Fusi M."/>
            <person name="Daffonchio D."/>
            <person name="Borin S."/>
            <person name="Crotti E."/>
        </authorList>
    </citation>
    <scope>NUCLEOTIDE SEQUENCE [LARGE SCALE GENOMIC DNA]</scope>
    <source>
        <strain evidence="2">21D</strain>
    </source>
</reference>